<proteinExistence type="predicted"/>
<evidence type="ECO:0008006" key="2">
    <source>
        <dbReference type="Google" id="ProtNLM"/>
    </source>
</evidence>
<dbReference type="SUPFAM" id="SSF56954">
    <property type="entry name" value="Outer membrane efflux proteins (OEP)"/>
    <property type="match status" value="1"/>
</dbReference>
<evidence type="ECO:0000313" key="1">
    <source>
        <dbReference type="EMBL" id="HEL65962.1"/>
    </source>
</evidence>
<sequence>MEEQEAALEAAVRTAQDALRMVKAQYKVGLVAREKVREAEATLAEAQASLYSIKCQRAALLATWRYLTGRPVIESLQKFTPTSHVG</sequence>
<accession>A0A7C2EJD1</accession>
<name>A0A7C2EJD1_9THEO</name>
<organism evidence="1">
    <name type="scientific">Ammonifex degensii</name>
    <dbReference type="NCBI Taxonomy" id="42838"/>
    <lineage>
        <taxon>Bacteria</taxon>
        <taxon>Bacillati</taxon>
        <taxon>Bacillota</taxon>
        <taxon>Clostridia</taxon>
        <taxon>Thermoanaerobacterales</taxon>
        <taxon>Thermoanaerobacteraceae</taxon>
        <taxon>Ammonifex</taxon>
    </lineage>
</organism>
<dbReference type="AlphaFoldDB" id="A0A7C2EJD1"/>
<reference evidence="1" key="1">
    <citation type="journal article" date="2020" name="mSystems">
        <title>Genome- and Community-Level Interaction Insights into Carbon Utilization and Element Cycling Functions of Hydrothermarchaeota in Hydrothermal Sediment.</title>
        <authorList>
            <person name="Zhou Z."/>
            <person name="Liu Y."/>
            <person name="Xu W."/>
            <person name="Pan J."/>
            <person name="Luo Z.H."/>
            <person name="Li M."/>
        </authorList>
    </citation>
    <scope>NUCLEOTIDE SEQUENCE [LARGE SCALE GENOMIC DNA]</scope>
    <source>
        <strain evidence="1">SpSt-300</strain>
    </source>
</reference>
<dbReference type="EMBL" id="DSMU01000298">
    <property type="protein sequence ID" value="HEL65962.1"/>
    <property type="molecule type" value="Genomic_DNA"/>
</dbReference>
<protein>
    <recommendedName>
        <fullName evidence="2">TolC family protein</fullName>
    </recommendedName>
</protein>
<dbReference type="GO" id="GO:0015562">
    <property type="term" value="F:efflux transmembrane transporter activity"/>
    <property type="evidence" value="ECO:0007669"/>
    <property type="project" value="InterPro"/>
</dbReference>
<comment type="caution">
    <text evidence="1">The sequence shown here is derived from an EMBL/GenBank/DDBJ whole genome shotgun (WGS) entry which is preliminary data.</text>
</comment>
<gene>
    <name evidence="1" type="ORF">ENQ34_04720</name>
</gene>
<dbReference type="Gene3D" id="1.20.1600.10">
    <property type="entry name" value="Outer membrane efflux proteins (OEP)"/>
    <property type="match status" value="1"/>
</dbReference>